<dbReference type="InterPro" id="IPR032857">
    <property type="entry name" value="ALKBH4"/>
</dbReference>
<gene>
    <name evidence="2" type="ORF">FPZ24_04435</name>
</gene>
<dbReference type="Gene3D" id="2.60.120.590">
    <property type="entry name" value="Alpha-ketoglutarate-dependent dioxygenase AlkB-like"/>
    <property type="match status" value="1"/>
</dbReference>
<dbReference type="EMBL" id="CP042306">
    <property type="protein sequence ID" value="QDZ06817.1"/>
    <property type="molecule type" value="Genomic_DNA"/>
</dbReference>
<dbReference type="AlphaFoldDB" id="A0A5B8LF51"/>
<dbReference type="GO" id="GO:0051213">
    <property type="term" value="F:dioxygenase activity"/>
    <property type="evidence" value="ECO:0007669"/>
    <property type="project" value="UniProtKB-KW"/>
</dbReference>
<proteinExistence type="predicted"/>
<dbReference type="GO" id="GO:0070988">
    <property type="term" value="P:demethylation"/>
    <property type="evidence" value="ECO:0007669"/>
    <property type="project" value="InterPro"/>
</dbReference>
<dbReference type="PANTHER" id="PTHR12463:SF1">
    <property type="entry name" value="2-OXOGLUTARATE AND FE-DEPENDENT OXYGENASE FAMILY PROTEIN"/>
    <property type="match status" value="1"/>
</dbReference>
<keyword evidence="3" id="KW-1185">Reference proteome</keyword>
<dbReference type="SUPFAM" id="SSF51197">
    <property type="entry name" value="Clavaminate synthase-like"/>
    <property type="match status" value="1"/>
</dbReference>
<dbReference type="Pfam" id="PF13532">
    <property type="entry name" value="2OG-FeII_Oxy_2"/>
    <property type="match status" value="1"/>
</dbReference>
<protein>
    <submittedName>
        <fullName evidence="2">Alpha-ketoglutarate-dependent dioxygenase AlkB</fullName>
    </submittedName>
</protein>
<feature type="domain" description="Fe2OG dioxygenase" evidence="1">
    <location>
        <begin position="147"/>
        <end position="238"/>
    </location>
</feature>
<dbReference type="PROSITE" id="PS51471">
    <property type="entry name" value="FE2OG_OXY"/>
    <property type="match status" value="1"/>
</dbReference>
<keyword evidence="2" id="KW-0560">Oxidoreductase</keyword>
<evidence type="ECO:0000313" key="3">
    <source>
        <dbReference type="Proteomes" id="UP000315673"/>
    </source>
</evidence>
<name>A0A5B8LF51_9SPHN</name>
<sequence>MGRSVRSRSLAVAASLDGGGSARAVDRDRSRYRVRGRRVPRTGRFRGGTALVTAPVGDLFGTPVVAGFASAPDFLTVAEERELIARIDATALEPFKFQRWLGKRLTTSFGSRYDFERGRMADAPPLPDWLAPFRARAAGFAGLEAGELMQALLIRYDPGAGIGWHRDRPVYEHVVGISLGEPAVLRLRRRKPGGFDRAEAALEPRAIYHLSGEVRHEWEHSIVEMARPRWSITFRSLAARQPA</sequence>
<evidence type="ECO:0000259" key="1">
    <source>
        <dbReference type="PROSITE" id="PS51471"/>
    </source>
</evidence>
<evidence type="ECO:0000313" key="2">
    <source>
        <dbReference type="EMBL" id="QDZ06817.1"/>
    </source>
</evidence>
<dbReference type="PANTHER" id="PTHR12463">
    <property type="entry name" value="OXYGENASE-RELATED"/>
    <property type="match status" value="1"/>
</dbReference>
<reference evidence="2 3" key="1">
    <citation type="submission" date="2019-07" db="EMBL/GenBank/DDBJ databases">
        <title>Full genome sequence of Sphingomonas sp. 4R-6-7(HKS19).</title>
        <authorList>
            <person name="Im W.-T."/>
        </authorList>
    </citation>
    <scope>NUCLEOTIDE SEQUENCE [LARGE SCALE GENOMIC DNA]</scope>
    <source>
        <strain evidence="2 3">HKS19</strain>
    </source>
</reference>
<dbReference type="InterPro" id="IPR037151">
    <property type="entry name" value="AlkB-like_sf"/>
</dbReference>
<dbReference type="Proteomes" id="UP000315673">
    <property type="component" value="Chromosome"/>
</dbReference>
<organism evidence="2 3">
    <name type="scientific">Sphingomonas panacisoli</name>
    <dbReference type="NCBI Taxonomy" id="1813879"/>
    <lineage>
        <taxon>Bacteria</taxon>
        <taxon>Pseudomonadati</taxon>
        <taxon>Pseudomonadota</taxon>
        <taxon>Alphaproteobacteria</taxon>
        <taxon>Sphingomonadales</taxon>
        <taxon>Sphingomonadaceae</taxon>
        <taxon>Sphingomonas</taxon>
    </lineage>
</organism>
<dbReference type="GO" id="GO:0032451">
    <property type="term" value="F:demethylase activity"/>
    <property type="evidence" value="ECO:0007669"/>
    <property type="project" value="TreeGrafter"/>
</dbReference>
<dbReference type="InterPro" id="IPR005123">
    <property type="entry name" value="Oxoglu/Fe-dep_dioxygenase_dom"/>
</dbReference>
<keyword evidence="2" id="KW-0223">Dioxygenase</keyword>
<accession>A0A5B8LF51</accession>
<dbReference type="KEGG" id="spai:FPZ24_04435"/>
<dbReference type="InterPro" id="IPR027450">
    <property type="entry name" value="AlkB-like"/>
</dbReference>
<dbReference type="OrthoDB" id="278699at2"/>